<keyword evidence="8" id="KW-1185">Reference proteome</keyword>
<proteinExistence type="inferred from homology"/>
<evidence type="ECO:0000313" key="8">
    <source>
        <dbReference type="Proteomes" id="UP001181693"/>
    </source>
</evidence>
<evidence type="ECO:0000313" key="7">
    <source>
        <dbReference type="EMBL" id="DBA19649.1"/>
    </source>
</evidence>
<keyword evidence="3 6" id="KW-0812">Transmembrane</keyword>
<feature type="transmembrane region" description="Helical" evidence="6">
    <location>
        <begin position="466"/>
        <end position="490"/>
    </location>
</feature>
<evidence type="ECO:0000256" key="3">
    <source>
        <dbReference type="ARBA" id="ARBA00022692"/>
    </source>
</evidence>
<dbReference type="GO" id="GO:0016020">
    <property type="term" value="C:membrane"/>
    <property type="evidence" value="ECO:0007669"/>
    <property type="project" value="UniProtKB-SubCell"/>
</dbReference>
<dbReference type="Proteomes" id="UP001181693">
    <property type="component" value="Unassembled WGS sequence"/>
</dbReference>
<comment type="caution">
    <text evidence="7">The sequence shown here is derived from an EMBL/GenBank/DDBJ whole genome shotgun (WGS) entry which is preliminary data.</text>
</comment>
<evidence type="ECO:0000256" key="6">
    <source>
        <dbReference type="SAM" id="Phobius"/>
    </source>
</evidence>
<keyword evidence="4 6" id="KW-1133">Transmembrane helix</keyword>
<evidence type="ECO:0008006" key="9">
    <source>
        <dbReference type="Google" id="ProtNLM"/>
    </source>
</evidence>
<accession>A0AAV2ZN01</accession>
<name>A0AAV2ZN01_PYXAD</name>
<protein>
    <recommendedName>
        <fullName evidence="9">Solute carrier family 23 member 3</fullName>
    </recommendedName>
</protein>
<feature type="transmembrane region" description="Helical" evidence="6">
    <location>
        <begin position="437"/>
        <end position="454"/>
    </location>
</feature>
<feature type="transmembrane region" description="Helical" evidence="6">
    <location>
        <begin position="166"/>
        <end position="185"/>
    </location>
</feature>
<feature type="transmembrane region" description="Helical" evidence="6">
    <location>
        <begin position="404"/>
        <end position="425"/>
    </location>
</feature>
<dbReference type="Pfam" id="PF00860">
    <property type="entry name" value="Xan_ur_permease"/>
    <property type="match status" value="2"/>
</dbReference>
<evidence type="ECO:0000256" key="1">
    <source>
        <dbReference type="ARBA" id="ARBA00004141"/>
    </source>
</evidence>
<sequence length="596" mass="64584">MSIICCGTKASRISSYRPHHTPPWLLSLFFAFQHLLVQASLLCSCHSLLYQNFPLPAQDQSRLLANSLFTCGIATSLQSGLGARLPLVQSPTFELLIPAVILSRHSTANRTIVSGALLVSGVLQFLTGISGLWGWTLQFCGPMVIAPALSIIGLSLYKPAAQLCSFNWSISMSLIAVTTFLSQTLRSLHFPVYIWNKKGGIKKKFAPVFRMLSVSTKTPCDYDLYIDVCNAAIYSLFMVIMEDIEFPSEFGLAQNASQSFTKRTRMFATYHGGNATELTPWFHFPSLGTWGWPQLSLETLSVGIAMTLTSCLSSLGCYILCARMLSCPPLPFHSCNRGICMEGVGNILSGMLGGVCGTGSNIPTAGITGITQVGSRHSAQLTALLFVVLGCSPRLSQMLMTIPFAVHGSTLCLTFSMAVGGGVSFFQYADIDSGRNIFIVGFTMFMALLVPRWLQAMPTKLDTGWPAVDMLLLSLLTTPIFLGGLFSFILDNTIEGSLEERGLHKSISLWPASFGDNTRRGQEKQLAQAYGLPPLVARFFPTVYPFNQLCPPPSETVLIAEGEDHKLLPVRAPAADSEQACLRSTENCGSASGGSQ</sequence>
<organism evidence="7 8">
    <name type="scientific">Pyxicephalus adspersus</name>
    <name type="common">African bullfrog</name>
    <dbReference type="NCBI Taxonomy" id="30357"/>
    <lineage>
        <taxon>Eukaryota</taxon>
        <taxon>Metazoa</taxon>
        <taxon>Chordata</taxon>
        <taxon>Craniata</taxon>
        <taxon>Vertebrata</taxon>
        <taxon>Euteleostomi</taxon>
        <taxon>Amphibia</taxon>
        <taxon>Batrachia</taxon>
        <taxon>Anura</taxon>
        <taxon>Neobatrachia</taxon>
        <taxon>Ranoidea</taxon>
        <taxon>Pyxicephalidae</taxon>
        <taxon>Pyxicephalinae</taxon>
        <taxon>Pyxicephalus</taxon>
    </lineage>
</organism>
<evidence type="ECO:0000256" key="5">
    <source>
        <dbReference type="ARBA" id="ARBA00023136"/>
    </source>
</evidence>
<dbReference type="InterPro" id="IPR006043">
    <property type="entry name" value="NCS2"/>
</dbReference>
<evidence type="ECO:0000256" key="4">
    <source>
        <dbReference type="ARBA" id="ARBA00022989"/>
    </source>
</evidence>
<feature type="transmembrane region" description="Helical" evidence="6">
    <location>
        <begin position="111"/>
        <end position="129"/>
    </location>
</feature>
<dbReference type="GO" id="GO:0022857">
    <property type="term" value="F:transmembrane transporter activity"/>
    <property type="evidence" value="ECO:0007669"/>
    <property type="project" value="InterPro"/>
</dbReference>
<evidence type="ECO:0000256" key="2">
    <source>
        <dbReference type="ARBA" id="ARBA00008821"/>
    </source>
</evidence>
<dbReference type="AlphaFoldDB" id="A0AAV2ZN01"/>
<dbReference type="EMBL" id="DYDO01000008">
    <property type="protein sequence ID" value="DBA19649.1"/>
    <property type="molecule type" value="Genomic_DNA"/>
</dbReference>
<keyword evidence="5 6" id="KW-0472">Membrane</keyword>
<comment type="subcellular location">
    <subcellularLocation>
        <location evidence="1">Membrane</location>
        <topology evidence="1">Multi-pass membrane protein</topology>
    </subcellularLocation>
</comment>
<dbReference type="PANTHER" id="PTHR11119">
    <property type="entry name" value="XANTHINE-URACIL / VITAMIN C PERMEASE FAMILY MEMBER"/>
    <property type="match status" value="1"/>
</dbReference>
<feature type="transmembrane region" description="Helical" evidence="6">
    <location>
        <begin position="135"/>
        <end position="154"/>
    </location>
</feature>
<comment type="similarity">
    <text evidence="2">Belongs to the nucleobase:cation symporter-2 (NCS2) (TC 2.A.40) family.</text>
</comment>
<gene>
    <name evidence="7" type="ORF">GDO54_015452</name>
</gene>
<reference evidence="7" key="1">
    <citation type="thesis" date="2020" institute="ProQuest LLC" country="789 East Eisenhower Parkway, Ann Arbor, MI, USA">
        <title>Comparative Genomics and Chromosome Evolution.</title>
        <authorList>
            <person name="Mudd A.B."/>
        </authorList>
    </citation>
    <scope>NUCLEOTIDE SEQUENCE</scope>
    <source>
        <strain evidence="7">1538</strain>
        <tissue evidence="7">Blood</tissue>
    </source>
</reference>